<dbReference type="STRING" id="1122619.GCA_000373745_01522"/>
<dbReference type="InterPro" id="IPR004752">
    <property type="entry name" value="AmpG_permease/AT-1"/>
</dbReference>
<dbReference type="InterPro" id="IPR011701">
    <property type="entry name" value="MFS"/>
</dbReference>
<evidence type="ECO:0000313" key="10">
    <source>
        <dbReference type="Proteomes" id="UP000594903"/>
    </source>
</evidence>
<dbReference type="GO" id="GO:0022857">
    <property type="term" value="F:transmembrane transporter activity"/>
    <property type="evidence" value="ECO:0007669"/>
    <property type="project" value="InterPro"/>
</dbReference>
<sequence length="409" mass="45394">MNWRQSDRPLMMFFMVYMTQYIGVSFVLTSAVVILRHLGFPLEKLSLLYLVTLPIAFKIFFGIMVDKVKTFFQGQYRGWLLIAQAGMTSLLIVISFIDFVSDFYLVLALFIIYAVLTSIQDVSVDGLACKIFPKDKRQKVNAVQYAGNLLGNIAGGGIVLIFYEDLGWSGSLCLLAALTLFSFMQIVFYREPDIAFVTENSVPVKLWGEFKAFIAAHRQWFGFLLIMPLGLSAAYALLNPMLVDLEWAPQEIGLLTKIFGSVVGVLSAVLIIPLVSKLGRSKALALLMFLQSVVLFALLPMTRGYADIFGIYIAIGMYSLIQPGLLAAGSTVIMDKASITSSKSTFFSLQISVVVLLGFFYSALALRLAHYYGYYVVMVGAIVASFVAWGLLVLLLRVSRKNGRDFLSE</sequence>
<dbReference type="AlphaFoldDB" id="A0A378XI22"/>
<keyword evidence="4 6" id="KW-1133">Transmembrane helix</keyword>
<feature type="transmembrane region" description="Helical" evidence="6">
    <location>
        <begin position="169"/>
        <end position="189"/>
    </location>
</feature>
<comment type="subcellular location">
    <subcellularLocation>
        <location evidence="1">Membrane</location>
        <topology evidence="1">Multi-pass membrane protein</topology>
    </subcellularLocation>
</comment>
<evidence type="ECO:0000256" key="4">
    <source>
        <dbReference type="ARBA" id="ARBA00022989"/>
    </source>
</evidence>
<dbReference type="Proteomes" id="UP000594903">
    <property type="component" value="Chromosome"/>
</dbReference>
<dbReference type="Proteomes" id="UP000254603">
    <property type="component" value="Unassembled WGS sequence"/>
</dbReference>
<feature type="transmembrane region" description="Helical" evidence="6">
    <location>
        <begin position="372"/>
        <end position="396"/>
    </location>
</feature>
<keyword evidence="2" id="KW-0813">Transport</keyword>
<feature type="transmembrane region" description="Helical" evidence="6">
    <location>
        <begin position="346"/>
        <end position="366"/>
    </location>
</feature>
<evidence type="ECO:0000256" key="6">
    <source>
        <dbReference type="SAM" id="Phobius"/>
    </source>
</evidence>
<dbReference type="Pfam" id="PF07690">
    <property type="entry name" value="MFS_1"/>
    <property type="match status" value="1"/>
</dbReference>
<gene>
    <name evidence="8" type="primary">ampG_2</name>
    <name evidence="7" type="ORF">I6G29_12070</name>
    <name evidence="8" type="ORF">NCTC11997_02488</name>
</gene>
<evidence type="ECO:0000256" key="1">
    <source>
        <dbReference type="ARBA" id="ARBA00004141"/>
    </source>
</evidence>
<evidence type="ECO:0000256" key="3">
    <source>
        <dbReference type="ARBA" id="ARBA00022692"/>
    </source>
</evidence>
<evidence type="ECO:0000313" key="7">
    <source>
        <dbReference type="EMBL" id="QPT39838.1"/>
    </source>
</evidence>
<organism evidence="8 9">
    <name type="scientific">Oligella ureolytica</name>
    <dbReference type="NCBI Taxonomy" id="90244"/>
    <lineage>
        <taxon>Bacteria</taxon>
        <taxon>Pseudomonadati</taxon>
        <taxon>Pseudomonadota</taxon>
        <taxon>Betaproteobacteria</taxon>
        <taxon>Burkholderiales</taxon>
        <taxon>Alcaligenaceae</taxon>
        <taxon>Oligella</taxon>
    </lineage>
</organism>
<dbReference type="Gene3D" id="1.20.1250.20">
    <property type="entry name" value="MFS general substrate transporter like domains"/>
    <property type="match status" value="2"/>
</dbReference>
<dbReference type="GO" id="GO:0016020">
    <property type="term" value="C:membrane"/>
    <property type="evidence" value="ECO:0007669"/>
    <property type="project" value="UniProtKB-SubCell"/>
</dbReference>
<dbReference type="SUPFAM" id="SSF103473">
    <property type="entry name" value="MFS general substrate transporter"/>
    <property type="match status" value="1"/>
</dbReference>
<keyword evidence="10" id="KW-1185">Reference proteome</keyword>
<name>A0A378XI22_9BURK</name>
<evidence type="ECO:0000313" key="9">
    <source>
        <dbReference type="Proteomes" id="UP000254603"/>
    </source>
</evidence>
<dbReference type="PANTHER" id="PTHR12778">
    <property type="entry name" value="SOLUTE CARRIER FAMILY 33 ACETYL-COA TRANSPORTER -RELATED"/>
    <property type="match status" value="1"/>
</dbReference>
<feature type="transmembrane region" description="Helical" evidence="6">
    <location>
        <begin position="220"/>
        <end position="238"/>
    </location>
</feature>
<keyword evidence="5 6" id="KW-0472">Membrane</keyword>
<reference evidence="8 9" key="1">
    <citation type="submission" date="2018-06" db="EMBL/GenBank/DDBJ databases">
        <authorList>
            <consortium name="Pathogen Informatics"/>
            <person name="Doyle S."/>
        </authorList>
    </citation>
    <scope>NUCLEOTIDE SEQUENCE [LARGE SCALE GENOMIC DNA]</scope>
    <source>
        <strain evidence="8 9">NCTC11997</strain>
    </source>
</reference>
<feature type="transmembrane region" description="Helical" evidence="6">
    <location>
        <begin position="47"/>
        <end position="66"/>
    </location>
</feature>
<dbReference type="EMBL" id="CP065725">
    <property type="protein sequence ID" value="QPT39838.1"/>
    <property type="molecule type" value="Genomic_DNA"/>
</dbReference>
<dbReference type="InterPro" id="IPR036259">
    <property type="entry name" value="MFS_trans_sf"/>
</dbReference>
<reference evidence="7 10" key="2">
    <citation type="submission" date="2020-12" db="EMBL/GenBank/DDBJ databases">
        <title>FDA dAtabase for Regulatory Grade micrObial Sequences (FDA-ARGOS): Supporting development and validation of Infectious Disease Dx tests.</title>
        <authorList>
            <person name="Sproer C."/>
            <person name="Gronow S."/>
            <person name="Severitt S."/>
            <person name="Schroder I."/>
            <person name="Tallon L."/>
            <person name="Sadzewicz L."/>
            <person name="Zhao X."/>
            <person name="Boylan J."/>
            <person name="Ott S."/>
            <person name="Bowen H."/>
            <person name="Vavikolanu K."/>
            <person name="Mehta A."/>
            <person name="Aluvathingal J."/>
            <person name="Nadendla S."/>
            <person name="Lowell S."/>
            <person name="Myers T."/>
            <person name="Yan Y."/>
            <person name="Sichtig H."/>
        </authorList>
    </citation>
    <scope>NUCLEOTIDE SEQUENCE [LARGE SCALE GENOMIC DNA]</scope>
    <source>
        <strain evidence="7 10">FDAARGOS_872</strain>
    </source>
</reference>
<dbReference type="PANTHER" id="PTHR12778:SF10">
    <property type="entry name" value="MAJOR FACILITATOR SUPERFAMILY DOMAIN-CONTAINING PROTEIN 3"/>
    <property type="match status" value="1"/>
</dbReference>
<dbReference type="EMBL" id="UGSB01000001">
    <property type="protein sequence ID" value="SUA57721.1"/>
    <property type="molecule type" value="Genomic_DNA"/>
</dbReference>
<keyword evidence="3 6" id="KW-0812">Transmembrane</keyword>
<evidence type="ECO:0000256" key="5">
    <source>
        <dbReference type="ARBA" id="ARBA00023136"/>
    </source>
</evidence>
<feature type="transmembrane region" description="Helical" evidence="6">
    <location>
        <begin position="258"/>
        <end position="276"/>
    </location>
</feature>
<dbReference type="OrthoDB" id="9812189at2"/>
<protein>
    <submittedName>
        <fullName evidence="7">MFS transporter</fullName>
    </submittedName>
    <submittedName>
        <fullName evidence="8">Muropeptide transporter</fullName>
    </submittedName>
</protein>
<feature type="transmembrane region" description="Helical" evidence="6">
    <location>
        <begin position="103"/>
        <end position="124"/>
    </location>
</feature>
<proteinExistence type="predicted"/>
<dbReference type="RefSeq" id="WP_018574708.1">
    <property type="nucleotide sequence ID" value="NZ_CP065725.1"/>
</dbReference>
<evidence type="ECO:0000313" key="8">
    <source>
        <dbReference type="EMBL" id="SUA57721.1"/>
    </source>
</evidence>
<feature type="transmembrane region" description="Helical" evidence="6">
    <location>
        <begin position="145"/>
        <end position="163"/>
    </location>
</feature>
<feature type="transmembrane region" description="Helical" evidence="6">
    <location>
        <begin position="78"/>
        <end position="97"/>
    </location>
</feature>
<accession>A0A378XI22</accession>
<evidence type="ECO:0000256" key="2">
    <source>
        <dbReference type="ARBA" id="ARBA00022448"/>
    </source>
</evidence>
<feature type="transmembrane region" description="Helical" evidence="6">
    <location>
        <begin position="12"/>
        <end position="35"/>
    </location>
</feature>
<feature type="transmembrane region" description="Helical" evidence="6">
    <location>
        <begin position="283"/>
        <end position="302"/>
    </location>
</feature>
<feature type="transmembrane region" description="Helical" evidence="6">
    <location>
        <begin position="308"/>
        <end position="334"/>
    </location>
</feature>